<reference evidence="2 3" key="1">
    <citation type="submission" date="2016-09" db="EMBL/GenBank/DDBJ databases">
        <title>Rhizobium sp. nov., a novel species isolated from the rice rhizosphere.</title>
        <authorList>
            <person name="Zhao J."/>
            <person name="Zhang X."/>
        </authorList>
    </citation>
    <scope>NUCLEOTIDE SEQUENCE [LARGE SCALE GENOMIC DNA]</scope>
    <source>
        <strain evidence="2 3">MH17</strain>
    </source>
</reference>
<name>A0A1Q9ACS8_9HYPH</name>
<dbReference type="OrthoDB" id="7839213at2"/>
<evidence type="ECO:0000256" key="1">
    <source>
        <dbReference type="SAM" id="SignalP"/>
    </source>
</evidence>
<dbReference type="Proteomes" id="UP000186143">
    <property type="component" value="Unassembled WGS sequence"/>
</dbReference>
<dbReference type="EMBL" id="MKIO01000047">
    <property type="protein sequence ID" value="OLP52699.1"/>
    <property type="molecule type" value="Genomic_DNA"/>
</dbReference>
<evidence type="ECO:0000313" key="2">
    <source>
        <dbReference type="EMBL" id="OLP52699.1"/>
    </source>
</evidence>
<gene>
    <name evidence="2" type="ORF">BJF92_14940</name>
</gene>
<protein>
    <submittedName>
        <fullName evidence="2">Uncharacterized protein</fullName>
    </submittedName>
</protein>
<keyword evidence="1" id="KW-0732">Signal</keyword>
<comment type="caution">
    <text evidence="2">The sequence shown here is derived from an EMBL/GenBank/DDBJ whole genome shotgun (WGS) entry which is preliminary data.</text>
</comment>
<evidence type="ECO:0000313" key="3">
    <source>
        <dbReference type="Proteomes" id="UP000186143"/>
    </source>
</evidence>
<feature type="signal peptide" evidence="1">
    <location>
        <begin position="1"/>
        <end position="27"/>
    </location>
</feature>
<dbReference type="RefSeq" id="WP_075637246.1">
    <property type="nucleotide sequence ID" value="NZ_MKIO01000047.1"/>
</dbReference>
<proteinExistence type="predicted"/>
<organism evidence="2 3">
    <name type="scientific">Xaviernesmea rhizosphaerae</name>
    <dbReference type="NCBI Taxonomy" id="1672749"/>
    <lineage>
        <taxon>Bacteria</taxon>
        <taxon>Pseudomonadati</taxon>
        <taxon>Pseudomonadota</taxon>
        <taxon>Alphaproteobacteria</taxon>
        <taxon>Hyphomicrobiales</taxon>
        <taxon>Rhizobiaceae</taxon>
        <taxon>Rhizobium/Agrobacterium group</taxon>
        <taxon>Xaviernesmea</taxon>
    </lineage>
</organism>
<sequence>MRAVAANTRVGCIFLALATIAFGPAAAARDALSRVIEQGCFARHYTMSHLSAHPRQRVKAVWLSHEDGRTADGGTELTIAFQIDGTTFGSTAYCKGSRCVLEADQGAFMLQTNGSDLRLAVGSRLSVEGAHGFSPDLGRSMDDRVFRLHPADRSVCAAVTF</sequence>
<feature type="chain" id="PRO_5012932105" evidence="1">
    <location>
        <begin position="28"/>
        <end position="161"/>
    </location>
</feature>
<accession>A0A1Q9ACS8</accession>
<dbReference type="AlphaFoldDB" id="A0A1Q9ACS8"/>